<dbReference type="KEGG" id="lamb:KBB96_16560"/>
<comment type="function">
    <text evidence="2 11">NAD-binding protein involved in the addition of a carboxymethylaminomethyl (cmnm) group at the wobble position (U34) of certain tRNAs, forming tRNA-cmnm(5)s(2)U34.</text>
</comment>
<feature type="binding site" evidence="11">
    <location>
        <begin position="57"/>
        <end position="62"/>
    </location>
    <ligand>
        <name>FAD</name>
        <dbReference type="ChEBI" id="CHEBI:57692"/>
    </ligand>
</feature>
<keyword evidence="6 11" id="KW-0819">tRNA processing</keyword>
<evidence type="ECO:0000256" key="9">
    <source>
        <dbReference type="ARBA" id="ARBA00025948"/>
    </source>
</evidence>
<dbReference type="GO" id="GO:0050660">
    <property type="term" value="F:flavin adenine dinucleotide binding"/>
    <property type="evidence" value="ECO:0007669"/>
    <property type="project" value="UniProtKB-UniRule"/>
</dbReference>
<dbReference type="Gene3D" id="1.10.150.570">
    <property type="entry name" value="GidA associated domain, C-terminal subdomain"/>
    <property type="match status" value="1"/>
</dbReference>
<comment type="similarity">
    <text evidence="3 11">Belongs to the MnmG family.</text>
</comment>
<feature type="domain" description="tRNA uridine 5-carboxymethylaminomethyl modification enzyme C-terminal subdomain" evidence="12">
    <location>
        <begin position="584"/>
        <end position="655"/>
    </location>
</feature>
<proteinExistence type="inferred from homology"/>
<evidence type="ECO:0000259" key="12">
    <source>
        <dbReference type="SMART" id="SM01228"/>
    </source>
</evidence>
<dbReference type="InterPro" id="IPR004416">
    <property type="entry name" value="MnmG"/>
</dbReference>
<evidence type="ECO:0000256" key="6">
    <source>
        <dbReference type="ARBA" id="ARBA00022694"/>
    </source>
</evidence>
<dbReference type="InterPro" id="IPR002218">
    <property type="entry name" value="MnmG-rel"/>
</dbReference>
<dbReference type="PROSITE" id="PS01280">
    <property type="entry name" value="GIDA_1"/>
    <property type="match status" value="1"/>
</dbReference>
<evidence type="ECO:0000256" key="11">
    <source>
        <dbReference type="HAMAP-Rule" id="MF_00129"/>
    </source>
</evidence>
<evidence type="ECO:0000256" key="5">
    <source>
        <dbReference type="ARBA" id="ARBA00022630"/>
    </source>
</evidence>
<accession>A0A975G829</accession>
<comment type="caution">
    <text evidence="11">Lacks conserved residue(s) required for the propagation of feature annotation.</text>
</comment>
<evidence type="ECO:0000256" key="7">
    <source>
        <dbReference type="ARBA" id="ARBA00022827"/>
    </source>
</evidence>
<dbReference type="FunFam" id="3.50.50.60:FF:000002">
    <property type="entry name" value="tRNA uridine 5-carboxymethylaminomethyl modification enzyme MnmG"/>
    <property type="match status" value="1"/>
</dbReference>
<keyword evidence="7 11" id="KW-0274">FAD</keyword>
<comment type="subcellular location">
    <subcellularLocation>
        <location evidence="11">Cytoplasm</location>
    </subcellularLocation>
</comment>
<dbReference type="Proteomes" id="UP000676169">
    <property type="component" value="Chromosome"/>
</dbReference>
<dbReference type="PRINTS" id="PR00368">
    <property type="entry name" value="FADPNR"/>
</dbReference>
<organism evidence="13 14">
    <name type="scientific">Luteolibacter ambystomatis</name>
    <dbReference type="NCBI Taxonomy" id="2824561"/>
    <lineage>
        <taxon>Bacteria</taxon>
        <taxon>Pseudomonadati</taxon>
        <taxon>Verrucomicrobiota</taxon>
        <taxon>Verrucomicrobiia</taxon>
        <taxon>Verrucomicrobiales</taxon>
        <taxon>Verrucomicrobiaceae</taxon>
        <taxon>Luteolibacter</taxon>
    </lineage>
</organism>
<dbReference type="InterPro" id="IPR020595">
    <property type="entry name" value="MnmG-rel_CS"/>
</dbReference>
<gene>
    <name evidence="11 13" type="primary">mnmG</name>
    <name evidence="11" type="synonym">gidA</name>
    <name evidence="13" type="ORF">KBB96_16560</name>
</gene>
<name>A0A975G829_9BACT</name>
<dbReference type="InterPro" id="IPR047001">
    <property type="entry name" value="MnmG_C_subdom"/>
</dbReference>
<feature type="binding site" evidence="11">
    <location>
        <begin position="333"/>
        <end position="347"/>
    </location>
    <ligand>
        <name>NAD(+)</name>
        <dbReference type="ChEBI" id="CHEBI:57540"/>
    </ligand>
</feature>
<dbReference type="SMART" id="SM01228">
    <property type="entry name" value="GIDA_assoc_3"/>
    <property type="match status" value="1"/>
</dbReference>
<dbReference type="EMBL" id="CP073100">
    <property type="protein sequence ID" value="QUE50465.1"/>
    <property type="molecule type" value="Genomic_DNA"/>
</dbReference>
<evidence type="ECO:0000313" key="13">
    <source>
        <dbReference type="EMBL" id="QUE50465.1"/>
    </source>
</evidence>
<evidence type="ECO:0000256" key="4">
    <source>
        <dbReference type="ARBA" id="ARBA00020461"/>
    </source>
</evidence>
<evidence type="ECO:0000256" key="2">
    <source>
        <dbReference type="ARBA" id="ARBA00003717"/>
    </source>
</evidence>
<dbReference type="Pfam" id="PF01134">
    <property type="entry name" value="GIDA"/>
    <property type="match status" value="1"/>
</dbReference>
<keyword evidence="14" id="KW-1185">Reference proteome</keyword>
<dbReference type="Gene3D" id="3.50.50.60">
    <property type="entry name" value="FAD/NAD(P)-binding domain"/>
    <property type="match status" value="2"/>
</dbReference>
<evidence type="ECO:0000313" key="14">
    <source>
        <dbReference type="Proteomes" id="UP000676169"/>
    </source>
</evidence>
<dbReference type="NCBIfam" id="TIGR00136">
    <property type="entry name" value="mnmG_gidA"/>
    <property type="match status" value="1"/>
</dbReference>
<dbReference type="PROSITE" id="PS01281">
    <property type="entry name" value="GIDA_2"/>
    <property type="match status" value="1"/>
</dbReference>
<reference evidence="13" key="1">
    <citation type="submission" date="2021-04" db="EMBL/GenBank/DDBJ databases">
        <title>Luteolibacter sp. 32A isolated from the skin of an Anderson's salamander (Ambystoma andersonii).</title>
        <authorList>
            <person name="Spergser J."/>
            <person name="Busse H.-J."/>
        </authorList>
    </citation>
    <scope>NUCLEOTIDE SEQUENCE</scope>
    <source>
        <strain evidence="13">32A</strain>
    </source>
</reference>
<comment type="cofactor">
    <cofactor evidence="1 11">
        <name>FAD</name>
        <dbReference type="ChEBI" id="CHEBI:57692"/>
    </cofactor>
</comment>
<keyword evidence="5 11" id="KW-0285">Flavoprotein</keyword>
<keyword evidence="8 11" id="KW-0520">NAD</keyword>
<dbReference type="AlphaFoldDB" id="A0A975G829"/>
<dbReference type="FunFam" id="1.10.150.570:FF:000001">
    <property type="entry name" value="tRNA uridine 5-carboxymethylaminomethyl modification enzyme MnmG"/>
    <property type="match status" value="1"/>
</dbReference>
<evidence type="ECO:0000256" key="10">
    <source>
        <dbReference type="ARBA" id="ARBA00031800"/>
    </source>
</evidence>
<dbReference type="PANTHER" id="PTHR11806">
    <property type="entry name" value="GLUCOSE INHIBITED DIVISION PROTEIN A"/>
    <property type="match status" value="1"/>
</dbReference>
<keyword evidence="11" id="KW-0963">Cytoplasm</keyword>
<dbReference type="HAMAP" id="MF_00129">
    <property type="entry name" value="MnmG_GidA"/>
    <property type="match status" value="1"/>
</dbReference>
<dbReference type="GO" id="GO:0005829">
    <property type="term" value="C:cytosol"/>
    <property type="evidence" value="ECO:0007669"/>
    <property type="project" value="TreeGrafter"/>
</dbReference>
<dbReference type="InterPro" id="IPR040131">
    <property type="entry name" value="MnmG_N"/>
</dbReference>
<comment type="subunit">
    <text evidence="9 11">Homodimer. Heterotetramer of two MnmE and two MnmG subunits.</text>
</comment>
<dbReference type="Pfam" id="PF13932">
    <property type="entry name" value="SAM_GIDA_C"/>
    <property type="match status" value="1"/>
</dbReference>
<evidence type="ECO:0000256" key="8">
    <source>
        <dbReference type="ARBA" id="ARBA00023027"/>
    </source>
</evidence>
<dbReference type="InterPro" id="IPR036188">
    <property type="entry name" value="FAD/NAD-bd_sf"/>
</dbReference>
<dbReference type="PANTHER" id="PTHR11806:SF0">
    <property type="entry name" value="PROTEIN MTO1 HOMOLOG, MITOCHONDRIAL"/>
    <property type="match status" value="1"/>
</dbReference>
<evidence type="ECO:0000256" key="1">
    <source>
        <dbReference type="ARBA" id="ARBA00001974"/>
    </source>
</evidence>
<protein>
    <recommendedName>
        <fullName evidence="4 11">tRNA uridine 5-carboxymethylaminomethyl modification enzyme MnmG</fullName>
    </recommendedName>
    <alternativeName>
        <fullName evidence="10 11">Glucose-inhibited division protein A</fullName>
    </alternativeName>
</protein>
<sequence length="666" mass="74253">MPRRLEDPWARGEGNFGCVFHVEHKSVFLAVLVGGGGLGYTIRVFRYPKSYDVLVIGAGHAGVEAALAAARLGCQVAVLTQNLDTIGQMSCNPAIGGLAKGHMVREIDALGGAMGLNTDATAIQWRMLNASKGPSVRAPRAQCDKKAYQFRMKWVLEGTPGVDLHQGNVAELLVENDLITGIRTSLGMEIAARSVVLSAGTFMRGLMHVGLRNEKGGRMGDAISTVSDSLKHLGFQVERFKTGTPCRLNGRSLDLSKCERQEGDTPVPKFSFLADTLKKGADDLFTLNPWGEETFHVEQMPCWITYTTPATHEIIRNNLDQSPMYCGVIEGVGPRYCPSIEDKVVRFAEKERHQVFLEPEGRHTHEYYVNGVSTSLPYEVQLAFLRTIPGLENCEILRPGYAVEYDYCPPTQLHSTLETKRVEGLYFAGQINGTSGYEEAAGQGLLAGANAALKVLGEPEFVLRRDEAYLGVMVDDLVTKGCTEPYRMFTSRAEYRLLLRQDNADLRLTPRGVEAGLVSGERAERVREKQVKLDEALAWGRKTNHEGVKLDHWFRRSETSWEELPAELKEMFHVELWPMIETEYRYEGHLNRQQTQIDRMSRQETKKLPADLDFSVIPGLKQEAKTRFSQIRPATLGQAGRISGITPADIAVLAVWLEKREREEVL</sequence>
<dbReference type="GO" id="GO:0002098">
    <property type="term" value="P:tRNA wobble uridine modification"/>
    <property type="evidence" value="ECO:0007669"/>
    <property type="project" value="InterPro"/>
</dbReference>
<dbReference type="SUPFAM" id="SSF51905">
    <property type="entry name" value="FAD/NAD(P)-binding domain"/>
    <property type="match status" value="1"/>
</dbReference>
<dbReference type="GO" id="GO:0030488">
    <property type="term" value="P:tRNA methylation"/>
    <property type="evidence" value="ECO:0007669"/>
    <property type="project" value="TreeGrafter"/>
</dbReference>
<dbReference type="InterPro" id="IPR044920">
    <property type="entry name" value="MnmG_C_subdom_sf"/>
</dbReference>
<evidence type="ECO:0000256" key="3">
    <source>
        <dbReference type="ARBA" id="ARBA00007653"/>
    </source>
</evidence>
<dbReference type="InterPro" id="IPR026904">
    <property type="entry name" value="MnmG_C"/>
</dbReference>